<gene>
    <name evidence="1" type="ORF">RM553_13890</name>
</gene>
<evidence type="ECO:0000313" key="1">
    <source>
        <dbReference type="EMBL" id="MDT0643925.1"/>
    </source>
</evidence>
<dbReference type="SUPFAM" id="SSF160379">
    <property type="entry name" value="SP0830-like"/>
    <property type="match status" value="1"/>
</dbReference>
<dbReference type="RefSeq" id="WP_311535544.1">
    <property type="nucleotide sequence ID" value="NZ_JAVRHQ010000018.1"/>
</dbReference>
<reference evidence="1 2" key="1">
    <citation type="submission" date="2023-09" db="EMBL/GenBank/DDBJ databases">
        <authorList>
            <person name="Rey-Velasco X."/>
        </authorList>
    </citation>
    <scope>NUCLEOTIDE SEQUENCE [LARGE SCALE GENOMIC DNA]</scope>
    <source>
        <strain evidence="1 2">F363</strain>
    </source>
</reference>
<dbReference type="PANTHER" id="PTHR36439">
    <property type="entry name" value="BLL4334 PROTEIN"/>
    <property type="match status" value="1"/>
</dbReference>
<dbReference type="Pfam" id="PF08002">
    <property type="entry name" value="DUF1697"/>
    <property type="match status" value="1"/>
</dbReference>
<dbReference type="InterPro" id="IPR012545">
    <property type="entry name" value="DUF1697"/>
</dbReference>
<dbReference type="EMBL" id="JAVRHQ010000018">
    <property type="protein sequence ID" value="MDT0643925.1"/>
    <property type="molecule type" value="Genomic_DNA"/>
</dbReference>
<name>A0ABU3CC57_9FLAO</name>
<protein>
    <submittedName>
        <fullName evidence="1">DUF1697 domain-containing protein</fullName>
    </submittedName>
</protein>
<dbReference type="Gene3D" id="3.30.70.1280">
    <property type="entry name" value="SP0830-like domains"/>
    <property type="match status" value="1"/>
</dbReference>
<keyword evidence="2" id="KW-1185">Reference proteome</keyword>
<sequence length="180" mass="20631">MKYIAILRGINVGGKRKIPMAELREKLGFLGFKNVKTYIQSGNIIFSHDKEKALEIATQLEEFILDTYGFQVPVIIRSAEEIAKAISENPFLSKEIDIERLHLTFLKQIPDAEKIEKAKNANYEPDDFKVLNNNVFIYCSGKYSDSKLTNKFFEDKFKVSATTRNWKTVLKLASLATEEN</sequence>
<evidence type="ECO:0000313" key="2">
    <source>
        <dbReference type="Proteomes" id="UP001262889"/>
    </source>
</evidence>
<dbReference type="Proteomes" id="UP001262889">
    <property type="component" value="Unassembled WGS sequence"/>
</dbReference>
<dbReference type="PIRSF" id="PIRSF008502">
    <property type="entry name" value="UCP008502"/>
    <property type="match status" value="1"/>
</dbReference>
<proteinExistence type="predicted"/>
<dbReference type="PANTHER" id="PTHR36439:SF1">
    <property type="entry name" value="DUF1697 DOMAIN-CONTAINING PROTEIN"/>
    <property type="match status" value="1"/>
</dbReference>
<organism evidence="1 2">
    <name type="scientific">Autumnicola tepida</name>
    <dbReference type="NCBI Taxonomy" id="3075595"/>
    <lineage>
        <taxon>Bacteria</taxon>
        <taxon>Pseudomonadati</taxon>
        <taxon>Bacteroidota</taxon>
        <taxon>Flavobacteriia</taxon>
        <taxon>Flavobacteriales</taxon>
        <taxon>Flavobacteriaceae</taxon>
        <taxon>Autumnicola</taxon>
    </lineage>
</organism>
<comment type="caution">
    <text evidence="1">The sequence shown here is derived from an EMBL/GenBank/DDBJ whole genome shotgun (WGS) entry which is preliminary data.</text>
</comment>
<accession>A0ABU3CC57</accession>